<dbReference type="InterPro" id="IPR036465">
    <property type="entry name" value="vWFA_dom_sf"/>
</dbReference>
<dbReference type="PROSITE" id="PS50234">
    <property type="entry name" value="VWFA"/>
    <property type="match status" value="1"/>
</dbReference>
<accession>A0ABW0R259</accession>
<proteinExistence type="predicted"/>
<feature type="domain" description="VWFA" evidence="2">
    <location>
        <begin position="77"/>
        <end position="287"/>
    </location>
</feature>
<dbReference type="PANTHER" id="PTHR10579">
    <property type="entry name" value="CALCIUM-ACTIVATED CHLORIDE CHANNEL REGULATOR"/>
    <property type="match status" value="1"/>
</dbReference>
<dbReference type="Proteomes" id="UP001596108">
    <property type="component" value="Unassembled WGS sequence"/>
</dbReference>
<dbReference type="EMBL" id="JBHSNC010000052">
    <property type="protein sequence ID" value="MFC5531230.1"/>
    <property type="molecule type" value="Genomic_DNA"/>
</dbReference>
<protein>
    <submittedName>
        <fullName evidence="3">VWA domain-containing protein</fullName>
    </submittedName>
</protein>
<keyword evidence="4" id="KW-1185">Reference proteome</keyword>
<evidence type="ECO:0000313" key="4">
    <source>
        <dbReference type="Proteomes" id="UP001596108"/>
    </source>
</evidence>
<gene>
    <name evidence="3" type="ORF">ACFPQ4_17565</name>
</gene>
<feature type="chain" id="PRO_5045496426" evidence="1">
    <location>
        <begin position="27"/>
        <end position="926"/>
    </location>
</feature>
<dbReference type="PANTHER" id="PTHR10579:SF43">
    <property type="entry name" value="ZINC FINGER (C3HC4-TYPE RING FINGER) FAMILY PROTEIN"/>
    <property type="match status" value="1"/>
</dbReference>
<comment type="caution">
    <text evidence="3">The sequence shown here is derived from an EMBL/GenBank/DDBJ whole genome shotgun (WGS) entry which is preliminary data.</text>
</comment>
<dbReference type="CDD" id="cd00198">
    <property type="entry name" value="vWFA"/>
    <property type="match status" value="1"/>
</dbReference>
<evidence type="ECO:0000313" key="3">
    <source>
        <dbReference type="EMBL" id="MFC5531230.1"/>
    </source>
</evidence>
<dbReference type="InterPro" id="IPR051266">
    <property type="entry name" value="CLCR"/>
</dbReference>
<keyword evidence="1" id="KW-0732">Signal</keyword>
<evidence type="ECO:0000259" key="2">
    <source>
        <dbReference type="PROSITE" id="PS50234"/>
    </source>
</evidence>
<sequence>MNKKWRRIVWLAMVVLLTVPLVSAQAATGPNCLQLTGSVSISPNNPTEVDLREAINLNFSIYPGGSYTETKPRAPVNLVLVLDQSQSMAWGMNSDSNPGRNEKSRLIVLQDSAKSLVDSLNKLKDGSGQPYHDQVGIVTFSDNKDKATAVSGLVDVSTTANATNLKTSISNIQANGSTLISAGIDMARTMLTDSTGKFKPNSFIVLVTDGSARYYNPANETKARQEALTSAGKLKNADGTFGIRAYTIALGPSGVDHDLLVSISTTSGGQKYNATDASQLTSVFTQIQQIIAKESTITNVTLTMDLPAGFVLANNSNPNVTLVDGKLSIKLDDIPYPYTVSSISVPIAIKQTATSGSWTLSNADLDYFNACKSDDSTLIPINKTITVLNTPTVTDRWGNVYELNRFDDVTRYKLGDFNSPQWKFSKPSTLGSYEPVNFNATTLFKNDTTNHSQVHIEYSNGTSNKGEANIDLTPKAPSNLTIKDANNATISDSNWKKGPATYTASYSSSSSSVQSNLDTVAVKKGSTNSTASVTKVNEDFYANYIAGFQYQINTGGTSWNTGPISQSGSYTVYVRGATAAITGDPNNWIGGATKSQAIKLDIDPPNEIPLATAFSQTYGQYVYTLGLFSDAPNGSGLTQSNNKDYVQQYKNGSATSQPKRYENESFNIATADAKNKIYKFRLTDGVGWYKEKLIDFWPMDDTPPLATLEAPPTTKMASKVINVTVSDPDSYIKVAEVYLDCNPKYASCTKTKGDDFTGSGKTMPSNTSYTITLTTGWHQIITKVTNGDDDVTWAEQYYLINPGPSGSIKTDYDPRKTSTTPVIAWVEFDEVIVAGKPFTMLDRTQTNGLSTDSIGYPIKVTRLDYKIQSNSTAPQPSNVSTNLGAKKFRVKSEGNNYVFVMLTDTNGNTFVTPYKLIKIKYNQQRY</sequence>
<organism evidence="3 4">
    <name type="scientific">Cohnella yongneupensis</name>
    <dbReference type="NCBI Taxonomy" id="425006"/>
    <lineage>
        <taxon>Bacteria</taxon>
        <taxon>Bacillati</taxon>
        <taxon>Bacillota</taxon>
        <taxon>Bacilli</taxon>
        <taxon>Bacillales</taxon>
        <taxon>Paenibacillaceae</taxon>
        <taxon>Cohnella</taxon>
    </lineage>
</organism>
<reference evidence="4" key="1">
    <citation type="journal article" date="2019" name="Int. J. Syst. Evol. Microbiol.">
        <title>The Global Catalogue of Microorganisms (GCM) 10K type strain sequencing project: providing services to taxonomists for standard genome sequencing and annotation.</title>
        <authorList>
            <consortium name="The Broad Institute Genomics Platform"/>
            <consortium name="The Broad Institute Genome Sequencing Center for Infectious Disease"/>
            <person name="Wu L."/>
            <person name="Ma J."/>
        </authorList>
    </citation>
    <scope>NUCLEOTIDE SEQUENCE [LARGE SCALE GENOMIC DNA]</scope>
    <source>
        <strain evidence="4">CGMCC 1.18578</strain>
    </source>
</reference>
<dbReference type="InterPro" id="IPR002035">
    <property type="entry name" value="VWF_A"/>
</dbReference>
<dbReference type="Pfam" id="PF00092">
    <property type="entry name" value="VWA"/>
    <property type="match status" value="1"/>
</dbReference>
<dbReference type="RefSeq" id="WP_378113185.1">
    <property type="nucleotide sequence ID" value="NZ_JBHSNC010000052.1"/>
</dbReference>
<evidence type="ECO:0000256" key="1">
    <source>
        <dbReference type="SAM" id="SignalP"/>
    </source>
</evidence>
<dbReference type="SMART" id="SM00327">
    <property type="entry name" value="VWA"/>
    <property type="match status" value="1"/>
</dbReference>
<dbReference type="Gene3D" id="3.40.50.410">
    <property type="entry name" value="von Willebrand factor, type A domain"/>
    <property type="match status" value="1"/>
</dbReference>
<feature type="signal peptide" evidence="1">
    <location>
        <begin position="1"/>
        <end position="26"/>
    </location>
</feature>
<name>A0ABW0R259_9BACL</name>
<dbReference type="SUPFAM" id="SSF53300">
    <property type="entry name" value="vWA-like"/>
    <property type="match status" value="1"/>
</dbReference>